<dbReference type="GO" id="GO:0003700">
    <property type="term" value="F:DNA-binding transcription factor activity"/>
    <property type="evidence" value="ECO:0007669"/>
    <property type="project" value="InterPro"/>
</dbReference>
<dbReference type="GO" id="GO:0006351">
    <property type="term" value="P:DNA-templated transcription"/>
    <property type="evidence" value="ECO:0007669"/>
    <property type="project" value="TreeGrafter"/>
</dbReference>
<feature type="domain" description="HTH lysR-type" evidence="2">
    <location>
        <begin position="1"/>
        <end position="47"/>
    </location>
</feature>
<reference evidence="3 4" key="1">
    <citation type="submission" date="2020-05" db="EMBL/GenBank/DDBJ databases">
        <title>Gimesia benthica sp. nov., a novel planctomycete isolated from a deep-sea water sample of the Northwest Indian Ocean.</title>
        <authorList>
            <person name="Wang J."/>
            <person name="Ruan C."/>
            <person name="Song L."/>
            <person name="Zhu Y."/>
            <person name="Li A."/>
            <person name="Zheng X."/>
            <person name="Wang L."/>
            <person name="Lu Z."/>
            <person name="Huang Y."/>
            <person name="Du W."/>
            <person name="Zhou Y."/>
            <person name="Huang L."/>
            <person name="Dai X."/>
        </authorList>
    </citation>
    <scope>NUCLEOTIDE SEQUENCE [LARGE SCALE GENOMIC DNA]</scope>
    <source>
        <strain evidence="3 4">YYQ-30</strain>
    </source>
</reference>
<dbReference type="PANTHER" id="PTHR30537">
    <property type="entry name" value="HTH-TYPE TRANSCRIPTIONAL REGULATOR"/>
    <property type="match status" value="1"/>
</dbReference>
<accession>A0A849L2E3</accession>
<dbReference type="InterPro" id="IPR000847">
    <property type="entry name" value="LysR_HTH_N"/>
</dbReference>
<dbReference type="GO" id="GO:0043565">
    <property type="term" value="F:sequence-specific DNA binding"/>
    <property type="evidence" value="ECO:0007669"/>
    <property type="project" value="TreeGrafter"/>
</dbReference>
<dbReference type="Proteomes" id="UP000572377">
    <property type="component" value="Unassembled WGS sequence"/>
</dbReference>
<dbReference type="InterPro" id="IPR036390">
    <property type="entry name" value="WH_DNA-bd_sf"/>
</dbReference>
<keyword evidence="4" id="KW-1185">Reference proteome</keyword>
<dbReference type="SUPFAM" id="SSF46785">
    <property type="entry name" value="Winged helix' DNA-binding domain"/>
    <property type="match status" value="1"/>
</dbReference>
<dbReference type="Gene3D" id="1.10.10.10">
    <property type="entry name" value="Winged helix-like DNA-binding domain superfamily/Winged helix DNA-binding domain"/>
    <property type="match status" value="1"/>
</dbReference>
<dbReference type="Pfam" id="PF00126">
    <property type="entry name" value="HTH_1"/>
    <property type="match status" value="1"/>
</dbReference>
<organism evidence="3 4">
    <name type="scientific">Halovulum dunhuangense</name>
    <dbReference type="NCBI Taxonomy" id="1505036"/>
    <lineage>
        <taxon>Bacteria</taxon>
        <taxon>Pseudomonadati</taxon>
        <taxon>Pseudomonadota</taxon>
        <taxon>Alphaproteobacteria</taxon>
        <taxon>Rhodobacterales</taxon>
        <taxon>Paracoccaceae</taxon>
        <taxon>Halovulum</taxon>
    </lineage>
</organism>
<dbReference type="AlphaFoldDB" id="A0A849L2E3"/>
<evidence type="ECO:0000259" key="2">
    <source>
        <dbReference type="PROSITE" id="PS50931"/>
    </source>
</evidence>
<gene>
    <name evidence="3" type="ORF">HMH01_08265</name>
</gene>
<evidence type="ECO:0000313" key="4">
    <source>
        <dbReference type="Proteomes" id="UP000572377"/>
    </source>
</evidence>
<dbReference type="PROSITE" id="PS50931">
    <property type="entry name" value="HTH_LYSR"/>
    <property type="match status" value="1"/>
</dbReference>
<dbReference type="EMBL" id="JABFBC010000001">
    <property type="protein sequence ID" value="NNU80433.1"/>
    <property type="molecule type" value="Genomic_DNA"/>
</dbReference>
<protein>
    <submittedName>
        <fullName evidence="3">LysR family transcriptional regulator</fullName>
    </submittedName>
</protein>
<dbReference type="SUPFAM" id="SSF53850">
    <property type="entry name" value="Periplasmic binding protein-like II"/>
    <property type="match status" value="1"/>
</dbReference>
<dbReference type="InterPro" id="IPR058163">
    <property type="entry name" value="LysR-type_TF_proteobact-type"/>
</dbReference>
<name>A0A849L2E3_9RHOB</name>
<proteinExistence type="inferred from homology"/>
<evidence type="ECO:0000313" key="3">
    <source>
        <dbReference type="EMBL" id="NNU80433.1"/>
    </source>
</evidence>
<evidence type="ECO:0000256" key="1">
    <source>
        <dbReference type="ARBA" id="ARBA00009437"/>
    </source>
</evidence>
<sequence>MATAGSLSSAAAITRTSPATLSRQINRLEEITGCALFLRTPAGYRLTEDGRELLDRCRPLLAIRDDLKTWRNATQGPGVRVSAGTWTALFLSRNLGRIWRPSDPHRIVLQTTEARLGIAHRQIDIGLRNGPPTEANLAGRKLVDVAYAPYRSRYLAGDVVPGWIAVHPDHAVTRSARWVLENHAANCVIFASAPRTLLDLLHMQAGRAVLPCIIGDTDPGLVRDGSTIDELAEEQWLVLHDETRHRKEIRTVADRIVDLVTASSECYAGKLGHE</sequence>
<comment type="similarity">
    <text evidence="1">Belongs to the LysR transcriptional regulatory family.</text>
</comment>
<dbReference type="InterPro" id="IPR036388">
    <property type="entry name" value="WH-like_DNA-bd_sf"/>
</dbReference>
<comment type="caution">
    <text evidence="3">The sequence shown here is derived from an EMBL/GenBank/DDBJ whole genome shotgun (WGS) entry which is preliminary data.</text>
</comment>
<dbReference type="PANTHER" id="PTHR30537:SF3">
    <property type="entry name" value="TRANSCRIPTIONAL REGULATORY PROTEIN"/>
    <property type="match status" value="1"/>
</dbReference>